<dbReference type="EMBL" id="DWXO01000020">
    <property type="protein sequence ID" value="HJB79691.1"/>
    <property type="molecule type" value="Genomic_DNA"/>
</dbReference>
<evidence type="ECO:0000259" key="2">
    <source>
        <dbReference type="Pfam" id="PF13240"/>
    </source>
</evidence>
<keyword evidence="1" id="KW-1133">Transmembrane helix</keyword>
<feature type="domain" description="Zinc-ribbon" evidence="2">
    <location>
        <begin position="2"/>
        <end position="23"/>
    </location>
</feature>
<evidence type="ECO:0000313" key="3">
    <source>
        <dbReference type="EMBL" id="HJB79691.1"/>
    </source>
</evidence>
<comment type="caution">
    <text evidence="3">The sequence shown here is derived from an EMBL/GenBank/DDBJ whole genome shotgun (WGS) entry which is preliminary data.</text>
</comment>
<reference evidence="3" key="2">
    <citation type="submission" date="2021-04" db="EMBL/GenBank/DDBJ databases">
        <authorList>
            <person name="Gilroy R."/>
        </authorList>
    </citation>
    <scope>NUCLEOTIDE SEQUENCE</scope>
    <source>
        <strain evidence="3">CHK192-8294</strain>
    </source>
</reference>
<proteinExistence type="predicted"/>
<dbReference type="AlphaFoldDB" id="A0A9D2MJV0"/>
<protein>
    <submittedName>
        <fullName evidence="3">Zinc ribbon domain-containing protein</fullName>
    </submittedName>
</protein>
<sequence length="247" mass="25947">MFCPKCGKEIPDGSAFCSSCGTNVNTMSGPGGAAKPSAAGAAFSGLGGFLKSYFASPVQATRSTLAKGDLATPLILLGAQLIACILMFLGFSLKIGMMTYGYMEVPFQFWFVGGLLSDVVGVIIFMGLLFGGAKILKSGCTFQDVVIACGCHSIFITILMVIDFLCFLISMPLGLWVMILTLILWVALGVSSFQMVAPELESGKSWLIYLGVVAVTIVLTLLILGEGLLPALMSSPVGMFSSIFADL</sequence>
<dbReference type="Proteomes" id="UP000823921">
    <property type="component" value="Unassembled WGS sequence"/>
</dbReference>
<feature type="transmembrane region" description="Helical" evidence="1">
    <location>
        <begin position="109"/>
        <end position="133"/>
    </location>
</feature>
<dbReference type="Pfam" id="PF13240">
    <property type="entry name" value="Zn_Ribbon_1"/>
    <property type="match status" value="1"/>
</dbReference>
<dbReference type="InterPro" id="IPR026870">
    <property type="entry name" value="Zinc_ribbon_dom"/>
</dbReference>
<accession>A0A9D2MJV0</accession>
<feature type="transmembrane region" description="Helical" evidence="1">
    <location>
        <begin position="176"/>
        <end position="197"/>
    </location>
</feature>
<keyword evidence="1" id="KW-0472">Membrane</keyword>
<gene>
    <name evidence="3" type="ORF">H9712_01780</name>
</gene>
<evidence type="ECO:0000256" key="1">
    <source>
        <dbReference type="SAM" id="Phobius"/>
    </source>
</evidence>
<keyword evidence="1" id="KW-0812">Transmembrane</keyword>
<feature type="transmembrane region" description="Helical" evidence="1">
    <location>
        <begin position="145"/>
        <end position="170"/>
    </location>
</feature>
<name>A0A9D2MJV0_9FIRM</name>
<evidence type="ECO:0000313" key="4">
    <source>
        <dbReference type="Proteomes" id="UP000823921"/>
    </source>
</evidence>
<reference evidence="3" key="1">
    <citation type="journal article" date="2021" name="PeerJ">
        <title>Extensive microbial diversity within the chicken gut microbiome revealed by metagenomics and culture.</title>
        <authorList>
            <person name="Gilroy R."/>
            <person name="Ravi A."/>
            <person name="Getino M."/>
            <person name="Pursley I."/>
            <person name="Horton D.L."/>
            <person name="Alikhan N.F."/>
            <person name="Baker D."/>
            <person name="Gharbi K."/>
            <person name="Hall N."/>
            <person name="Watson M."/>
            <person name="Adriaenssens E.M."/>
            <person name="Foster-Nyarko E."/>
            <person name="Jarju S."/>
            <person name="Secka A."/>
            <person name="Antonio M."/>
            <person name="Oren A."/>
            <person name="Chaudhuri R.R."/>
            <person name="La Ragione R."/>
            <person name="Hildebrand F."/>
            <person name="Pallen M.J."/>
        </authorList>
    </citation>
    <scope>NUCLEOTIDE SEQUENCE</scope>
    <source>
        <strain evidence="3">CHK192-8294</strain>
    </source>
</reference>
<organism evidence="3 4">
    <name type="scientific">Candidatus Flavonifractor intestinigallinarum</name>
    <dbReference type="NCBI Taxonomy" id="2838586"/>
    <lineage>
        <taxon>Bacteria</taxon>
        <taxon>Bacillati</taxon>
        <taxon>Bacillota</taxon>
        <taxon>Clostridia</taxon>
        <taxon>Eubacteriales</taxon>
        <taxon>Oscillospiraceae</taxon>
        <taxon>Flavonifractor</taxon>
    </lineage>
</organism>
<feature type="transmembrane region" description="Helical" evidence="1">
    <location>
        <begin position="206"/>
        <end position="225"/>
    </location>
</feature>
<feature type="transmembrane region" description="Helical" evidence="1">
    <location>
        <begin position="70"/>
        <end position="89"/>
    </location>
</feature>